<dbReference type="PANTHER" id="PTHR43788:SF6">
    <property type="entry name" value="DNA HELICASE B"/>
    <property type="match status" value="1"/>
</dbReference>
<comment type="caution">
    <text evidence="4">The sequence shown here is derived from an EMBL/GenBank/DDBJ whole genome shotgun (WGS) entry which is preliminary data.</text>
</comment>
<dbReference type="InterPro" id="IPR003593">
    <property type="entry name" value="AAA+_ATPase"/>
</dbReference>
<dbReference type="Gene3D" id="3.40.50.300">
    <property type="entry name" value="P-loop containing nucleotide triphosphate hydrolases"/>
    <property type="match status" value="2"/>
</dbReference>
<keyword evidence="5" id="KW-1185">Reference proteome</keyword>
<feature type="domain" description="AAA+ ATPase" evidence="3">
    <location>
        <begin position="179"/>
        <end position="507"/>
    </location>
</feature>
<proteinExistence type="predicted"/>
<dbReference type="EMBL" id="JAKNCT010000001">
    <property type="protein sequence ID" value="MCG5030114.1"/>
    <property type="molecule type" value="Genomic_DNA"/>
</dbReference>
<accession>A0ABS9MNB7</accession>
<keyword evidence="1" id="KW-0547">Nucleotide-binding</keyword>
<dbReference type="SUPFAM" id="SSF52540">
    <property type="entry name" value="P-loop containing nucleoside triphosphate hydrolases"/>
    <property type="match status" value="1"/>
</dbReference>
<gene>
    <name evidence="4" type="ORF">MAF45_01415</name>
</gene>
<dbReference type="RefSeq" id="WP_237977768.1">
    <property type="nucleotide sequence ID" value="NZ_JAKNCT010000001.1"/>
</dbReference>
<evidence type="ECO:0000313" key="5">
    <source>
        <dbReference type="Proteomes" id="UP001297600"/>
    </source>
</evidence>
<evidence type="ECO:0000259" key="3">
    <source>
        <dbReference type="SMART" id="SM00382"/>
    </source>
</evidence>
<dbReference type="Pfam" id="PF13604">
    <property type="entry name" value="AAA_30"/>
    <property type="match status" value="1"/>
</dbReference>
<dbReference type="Pfam" id="PF13538">
    <property type="entry name" value="UvrD_C_2"/>
    <property type="match status" value="1"/>
</dbReference>
<reference evidence="4 5" key="1">
    <citation type="submission" date="2022-02" db="EMBL/GenBank/DDBJ databases">
        <title>Mesosutterella porci, a novel member of the family Sutterellaceae from pig feces.</title>
        <authorList>
            <person name="Wylensek D."/>
            <person name="Clavel T."/>
        </authorList>
    </citation>
    <scope>NUCLEOTIDE SEQUENCE [LARGE SCALE GENOMIC DNA]</scope>
    <source>
        <strain evidence="5">oilRF-744-wt-GAM-9</strain>
    </source>
</reference>
<dbReference type="InterPro" id="IPR027785">
    <property type="entry name" value="UvrD-like_helicase_C"/>
</dbReference>
<evidence type="ECO:0000313" key="4">
    <source>
        <dbReference type="EMBL" id="MCG5030114.1"/>
    </source>
</evidence>
<name>A0ABS9MNB7_9BURK</name>
<organism evidence="4 5">
    <name type="scientific">Mesosutterella porci</name>
    <dbReference type="NCBI Taxonomy" id="2915351"/>
    <lineage>
        <taxon>Bacteria</taxon>
        <taxon>Pseudomonadati</taxon>
        <taxon>Pseudomonadota</taxon>
        <taxon>Betaproteobacteria</taxon>
        <taxon>Burkholderiales</taxon>
        <taxon>Sutterellaceae</taxon>
        <taxon>Mesosutterella</taxon>
    </lineage>
</organism>
<evidence type="ECO:0000256" key="1">
    <source>
        <dbReference type="ARBA" id="ARBA00022741"/>
    </source>
</evidence>
<dbReference type="InterPro" id="IPR027417">
    <property type="entry name" value="P-loop_NTPase"/>
</dbReference>
<dbReference type="CDD" id="cd18809">
    <property type="entry name" value="SF1_C_RecD"/>
    <property type="match status" value="1"/>
</dbReference>
<sequence>MTEAVKTEETAEERFEREAWRALGRALLRPLERRKNPVPQGLPAALEALMDGFAAMEADPQRKGGVCLPVSELPGDPDSRAAEIGLLVGSGLARPMEAKPAEEGLIPPFVWDEKGGRLYLERRFSEEERLASAVAAFACEAKTPVTDAMRRAIEAFRESDRSSGRTDPDHDRALEQALGSRLTVITGGPGTGKTTVVVRIIACLLAENPDLVIAGSAPTGKASSNLEGSILGALPGMESGGAELARLATLVRSSGIRCQTLQRWLSEQRRIEADVLVVDECSMMDLDLASRLFDALDPARTRVLLLGDKDQLAAVGPGSVFSDLSDKAGPLGPWICEFTKNHRFSGGSRLYRLARAVTPKSGEVDEKAVFDVLEAPNQEGDNAIDWEKTSGRGSGGVSRELQAWLRDAYGFLLQQGRKGAQFPQARDAEAVDRLWAQVDSVRVLSSVHAGDNGTDAVNAFMERIVRAASGAEPEAIHYPGRLIIVTKNSRALGLSNGDTAVELPSGEKGLIAWFGALRLALPVALLPQHESAFAITIHKSQGSAYHNLAVCLPEGGGEKIGSRELLYTAVTRLADRGADKGRLTLFASRGAVAAAVGRRVMRSGGLSDRLRSALGSAE</sequence>
<evidence type="ECO:0000256" key="2">
    <source>
        <dbReference type="ARBA" id="ARBA00022840"/>
    </source>
</evidence>
<dbReference type="SMART" id="SM00382">
    <property type="entry name" value="AAA"/>
    <property type="match status" value="1"/>
</dbReference>
<dbReference type="Proteomes" id="UP001297600">
    <property type="component" value="Unassembled WGS sequence"/>
</dbReference>
<dbReference type="PANTHER" id="PTHR43788">
    <property type="entry name" value="DNA2/NAM7 HELICASE FAMILY MEMBER"/>
    <property type="match status" value="1"/>
</dbReference>
<protein>
    <submittedName>
        <fullName evidence="4">AAA family ATPase</fullName>
    </submittedName>
</protein>
<dbReference type="InterPro" id="IPR050534">
    <property type="entry name" value="Coronavir_polyprotein_1ab"/>
</dbReference>
<keyword evidence="2" id="KW-0067">ATP-binding</keyword>